<dbReference type="Pfam" id="PF03837">
    <property type="entry name" value="RecT"/>
    <property type="match status" value="1"/>
</dbReference>
<dbReference type="GO" id="GO:0003677">
    <property type="term" value="F:DNA binding"/>
    <property type="evidence" value="ECO:0007669"/>
    <property type="project" value="InterPro"/>
</dbReference>
<protein>
    <submittedName>
        <fullName evidence="2">Phage recombination protein Bet</fullName>
    </submittedName>
</protein>
<evidence type="ECO:0000313" key="2">
    <source>
        <dbReference type="EMBL" id="PPU07776.1"/>
    </source>
</evidence>
<dbReference type="EMBL" id="MIGY01000002">
    <property type="protein sequence ID" value="PPU07776.1"/>
    <property type="molecule type" value="Genomic_DNA"/>
</dbReference>
<dbReference type="NCBIfam" id="TIGR01913">
    <property type="entry name" value="bet_lambda"/>
    <property type="match status" value="1"/>
</dbReference>
<evidence type="ECO:0000313" key="3">
    <source>
        <dbReference type="Proteomes" id="UP000239204"/>
    </source>
</evidence>
<dbReference type="AlphaFoldDB" id="A0A2S7ADJ4"/>
<dbReference type="Proteomes" id="UP000239204">
    <property type="component" value="Unassembled WGS sequence"/>
</dbReference>
<sequence length="310" mass="33687">MNAVAQIKPSGGQLINAEQAEAIRTALKTSLYPGATDESVDMVLAYCRAGALDPMTKPVHIVPMWVPEKKQGNRLISPAGMRDVIMPGIELYRTKAHRTGEYAGQDEATFGPTIEETLGGVRVRYPEWCSVAVYRLVAGNPVRYSAKAYWLESYATQKRDSDAPNAMWKKRPFGQIEKCAEALALRKAFPEAVGAQPTAEEMEGRVLEGEAAPIRQEQAPKQIATELAAYPVDKFAENLSAWGELIKAGKKTASQIINMVKTKGSLTEEQMIAIEAFDQAEDVADETTETGADADAGPIDWDAPGQGEKA</sequence>
<dbReference type="RefSeq" id="WP_104537256.1">
    <property type="nucleotide sequence ID" value="NZ_MIGY01000002.1"/>
</dbReference>
<reference evidence="2 3" key="1">
    <citation type="submission" date="2016-08" db="EMBL/GenBank/DDBJ databases">
        <title>Evolution of the type three secretion system and type three effector repertoires in Xanthomonas.</title>
        <authorList>
            <person name="Merda D."/>
            <person name="Briand M."/>
            <person name="Bosis E."/>
            <person name="Rousseau C."/>
            <person name="Portier P."/>
            <person name="Jacques M.-A."/>
            <person name="Fischer-Le Saux M."/>
        </authorList>
    </citation>
    <scope>NUCLEOTIDE SEQUENCE [LARGE SCALE GENOMIC DNA]</scope>
    <source>
        <strain evidence="2 3">CFBP 7645</strain>
    </source>
</reference>
<proteinExistence type="predicted"/>
<name>A0A2S7ADJ4_9XANT</name>
<dbReference type="InterPro" id="IPR010183">
    <property type="entry name" value="Phage_lambda_Bet"/>
</dbReference>
<comment type="caution">
    <text evidence="2">The sequence shown here is derived from an EMBL/GenBank/DDBJ whole genome shotgun (WGS) entry which is preliminary data.</text>
</comment>
<dbReference type="GO" id="GO:0006310">
    <property type="term" value="P:DNA recombination"/>
    <property type="evidence" value="ECO:0007669"/>
    <property type="project" value="InterPro"/>
</dbReference>
<feature type="region of interest" description="Disordered" evidence="1">
    <location>
        <begin position="281"/>
        <end position="310"/>
    </location>
</feature>
<accession>A0A2S7ADJ4</accession>
<organism evidence="2 3">
    <name type="scientific">Xanthomonas arboricola</name>
    <dbReference type="NCBI Taxonomy" id="56448"/>
    <lineage>
        <taxon>Bacteria</taxon>
        <taxon>Pseudomonadati</taxon>
        <taxon>Pseudomonadota</taxon>
        <taxon>Gammaproteobacteria</taxon>
        <taxon>Lysobacterales</taxon>
        <taxon>Lysobacteraceae</taxon>
        <taxon>Xanthomonas</taxon>
    </lineage>
</organism>
<gene>
    <name evidence="2" type="primary">bet</name>
    <name evidence="2" type="ORF">XarjCFBP7645_09225</name>
</gene>
<dbReference type="InterPro" id="IPR018330">
    <property type="entry name" value="RecT_fam"/>
</dbReference>
<evidence type="ECO:0000256" key="1">
    <source>
        <dbReference type="SAM" id="MobiDB-lite"/>
    </source>
</evidence>